<evidence type="ECO:0000256" key="2">
    <source>
        <dbReference type="SAM" id="SignalP"/>
    </source>
</evidence>
<evidence type="ECO:0000313" key="4">
    <source>
        <dbReference type="EMBL" id="RED95567.1"/>
    </source>
</evidence>
<dbReference type="OrthoDB" id="945117at2"/>
<comment type="caution">
    <text evidence="4">The sequence shown here is derived from an EMBL/GenBank/DDBJ whole genome shotgun (WGS) entry which is preliminary data.</text>
</comment>
<keyword evidence="5" id="KW-1185">Reference proteome</keyword>
<dbReference type="EMBL" id="QREG01000017">
    <property type="protein sequence ID" value="RED95567.1"/>
    <property type="molecule type" value="Genomic_DNA"/>
</dbReference>
<organism evidence="4 5">
    <name type="scientific">Marinoscillum furvescens DSM 4134</name>
    <dbReference type="NCBI Taxonomy" id="1122208"/>
    <lineage>
        <taxon>Bacteria</taxon>
        <taxon>Pseudomonadati</taxon>
        <taxon>Bacteroidota</taxon>
        <taxon>Cytophagia</taxon>
        <taxon>Cytophagales</taxon>
        <taxon>Reichenbachiellaceae</taxon>
        <taxon>Marinoscillum</taxon>
    </lineage>
</organism>
<proteinExistence type="predicted"/>
<dbReference type="InterPro" id="IPR027385">
    <property type="entry name" value="Beta-barrel_OMP"/>
</dbReference>
<accession>A0A3D9L1F6</accession>
<reference evidence="4 5" key="1">
    <citation type="submission" date="2018-07" db="EMBL/GenBank/DDBJ databases">
        <title>Genomic Encyclopedia of Type Strains, Phase IV (KMG-IV): sequencing the most valuable type-strain genomes for metagenomic binning, comparative biology and taxonomic classification.</title>
        <authorList>
            <person name="Goeker M."/>
        </authorList>
    </citation>
    <scope>NUCLEOTIDE SEQUENCE [LARGE SCALE GENOMIC DNA]</scope>
    <source>
        <strain evidence="4 5">DSM 4134</strain>
    </source>
</reference>
<evidence type="ECO:0000256" key="1">
    <source>
        <dbReference type="ARBA" id="ARBA00022729"/>
    </source>
</evidence>
<dbReference type="InterPro" id="IPR011250">
    <property type="entry name" value="OMP/PagP_B-barrel"/>
</dbReference>
<dbReference type="AlphaFoldDB" id="A0A3D9L1F6"/>
<gene>
    <name evidence="4" type="ORF">C7460_11716</name>
</gene>
<evidence type="ECO:0000259" key="3">
    <source>
        <dbReference type="Pfam" id="PF13505"/>
    </source>
</evidence>
<feature type="chain" id="PRO_5017614434" description="Outer membrane protein beta-barrel domain-containing protein" evidence="2">
    <location>
        <begin position="21"/>
        <end position="175"/>
    </location>
</feature>
<sequence>MKNLFFTTLLTLFLGFTAQAQIPPKTNFLTGYFSYSNFNSGDQSQDSNRESLGIGIGYGRFLSENSALGIQASYSWNTLNTFYLAIAERQYKSFGDKFYGFIEFYAGASRIEDIGNQIFLGARPGISYFLNEKWAIEANLGGINVGRQFNNDGPNSNNFSIGLLNELDFSLAYYF</sequence>
<dbReference type="RefSeq" id="WP_115869210.1">
    <property type="nucleotide sequence ID" value="NZ_QREG01000017.1"/>
</dbReference>
<protein>
    <recommendedName>
        <fullName evidence="3">Outer membrane protein beta-barrel domain-containing protein</fullName>
    </recommendedName>
</protein>
<dbReference type="SUPFAM" id="SSF56925">
    <property type="entry name" value="OMPA-like"/>
    <property type="match status" value="1"/>
</dbReference>
<dbReference type="Proteomes" id="UP000256779">
    <property type="component" value="Unassembled WGS sequence"/>
</dbReference>
<feature type="signal peptide" evidence="2">
    <location>
        <begin position="1"/>
        <end position="20"/>
    </location>
</feature>
<feature type="domain" description="Outer membrane protein beta-barrel" evidence="3">
    <location>
        <begin position="7"/>
        <end position="163"/>
    </location>
</feature>
<name>A0A3D9L1F6_MARFU</name>
<evidence type="ECO:0000313" key="5">
    <source>
        <dbReference type="Proteomes" id="UP000256779"/>
    </source>
</evidence>
<dbReference type="Pfam" id="PF13505">
    <property type="entry name" value="OMP_b-brl"/>
    <property type="match status" value="1"/>
</dbReference>
<keyword evidence="1 2" id="KW-0732">Signal</keyword>